<organism evidence="2 3">
    <name type="scientific">Caerostris extrusa</name>
    <name type="common">Bark spider</name>
    <name type="synonym">Caerostris bankana</name>
    <dbReference type="NCBI Taxonomy" id="172846"/>
    <lineage>
        <taxon>Eukaryota</taxon>
        <taxon>Metazoa</taxon>
        <taxon>Ecdysozoa</taxon>
        <taxon>Arthropoda</taxon>
        <taxon>Chelicerata</taxon>
        <taxon>Arachnida</taxon>
        <taxon>Araneae</taxon>
        <taxon>Araneomorphae</taxon>
        <taxon>Entelegynae</taxon>
        <taxon>Araneoidea</taxon>
        <taxon>Araneidae</taxon>
        <taxon>Caerostris</taxon>
    </lineage>
</organism>
<name>A0AAV4WNW6_CAEEX</name>
<dbReference type="Proteomes" id="UP001054945">
    <property type="component" value="Unassembled WGS sequence"/>
</dbReference>
<feature type="region of interest" description="Disordered" evidence="1">
    <location>
        <begin position="1"/>
        <end position="47"/>
    </location>
</feature>
<sequence>MSDEEFSDDILDSEEDEDDDDDEEVGMDESDRSGEIKQLTEVPQNIK</sequence>
<evidence type="ECO:0000313" key="3">
    <source>
        <dbReference type="Proteomes" id="UP001054945"/>
    </source>
</evidence>
<feature type="non-terminal residue" evidence="2">
    <location>
        <position position="47"/>
    </location>
</feature>
<feature type="compositionally biased region" description="Acidic residues" evidence="1">
    <location>
        <begin position="1"/>
        <end position="28"/>
    </location>
</feature>
<evidence type="ECO:0000256" key="1">
    <source>
        <dbReference type="SAM" id="MobiDB-lite"/>
    </source>
</evidence>
<comment type="caution">
    <text evidence="2">The sequence shown here is derived from an EMBL/GenBank/DDBJ whole genome shotgun (WGS) entry which is preliminary data.</text>
</comment>
<proteinExistence type="predicted"/>
<evidence type="ECO:0000313" key="2">
    <source>
        <dbReference type="EMBL" id="GIY83993.1"/>
    </source>
</evidence>
<accession>A0AAV4WNW6</accession>
<protein>
    <submittedName>
        <fullName evidence="2">Uncharacterized protein</fullName>
    </submittedName>
</protein>
<gene>
    <name evidence="2" type="ORF">CEXT_453841</name>
</gene>
<reference evidence="2 3" key="1">
    <citation type="submission" date="2021-06" db="EMBL/GenBank/DDBJ databases">
        <title>Caerostris extrusa draft genome.</title>
        <authorList>
            <person name="Kono N."/>
            <person name="Arakawa K."/>
        </authorList>
    </citation>
    <scope>NUCLEOTIDE SEQUENCE [LARGE SCALE GENOMIC DNA]</scope>
</reference>
<dbReference type="AlphaFoldDB" id="A0AAV4WNW6"/>
<keyword evidence="3" id="KW-1185">Reference proteome</keyword>
<dbReference type="EMBL" id="BPLR01016454">
    <property type="protein sequence ID" value="GIY83993.1"/>
    <property type="molecule type" value="Genomic_DNA"/>
</dbReference>